<dbReference type="AlphaFoldDB" id="A0A1Q9D7N7"/>
<name>A0A1Q9D7N7_SYMMI</name>
<dbReference type="PROSITE" id="PS51484">
    <property type="entry name" value="G8"/>
    <property type="match status" value="1"/>
</dbReference>
<dbReference type="Gene3D" id="1.10.8.400">
    <property type="entry name" value="Enoyl acyl carrier protein reductase"/>
    <property type="match status" value="1"/>
</dbReference>
<dbReference type="InterPro" id="IPR019316">
    <property type="entry name" value="G8_domain"/>
</dbReference>
<evidence type="ECO:0000256" key="2">
    <source>
        <dbReference type="SAM" id="SignalP"/>
    </source>
</evidence>
<protein>
    <recommendedName>
        <fullName evidence="3">G8 domain-containing protein</fullName>
    </recommendedName>
</protein>
<accession>A0A1Q9D7N7</accession>
<gene>
    <name evidence="4" type="ORF">AK812_SmicGene27120</name>
</gene>
<feature type="signal peptide" evidence="2">
    <location>
        <begin position="1"/>
        <end position="18"/>
    </location>
</feature>
<dbReference type="Pfam" id="PF10162">
    <property type="entry name" value="G8"/>
    <property type="match status" value="1"/>
</dbReference>
<evidence type="ECO:0000259" key="3">
    <source>
        <dbReference type="PROSITE" id="PS51484"/>
    </source>
</evidence>
<dbReference type="EMBL" id="LSRX01000676">
    <property type="protein sequence ID" value="OLP91204.1"/>
    <property type="molecule type" value="Genomic_DNA"/>
</dbReference>
<dbReference type="OrthoDB" id="415336at2759"/>
<feature type="domain" description="G8" evidence="3">
    <location>
        <begin position="22"/>
        <end position="146"/>
    </location>
</feature>
<evidence type="ECO:0000256" key="1">
    <source>
        <dbReference type="SAM" id="MobiDB-lite"/>
    </source>
</evidence>
<evidence type="ECO:0000313" key="5">
    <source>
        <dbReference type="Proteomes" id="UP000186817"/>
    </source>
</evidence>
<proteinExistence type="predicted"/>
<feature type="compositionally biased region" description="Polar residues" evidence="1">
    <location>
        <begin position="648"/>
        <end position="658"/>
    </location>
</feature>
<dbReference type="Proteomes" id="UP000186817">
    <property type="component" value="Unassembled WGS sequence"/>
</dbReference>
<organism evidence="4 5">
    <name type="scientific">Symbiodinium microadriaticum</name>
    <name type="common">Dinoflagellate</name>
    <name type="synonym">Zooxanthella microadriatica</name>
    <dbReference type="NCBI Taxonomy" id="2951"/>
    <lineage>
        <taxon>Eukaryota</taxon>
        <taxon>Sar</taxon>
        <taxon>Alveolata</taxon>
        <taxon>Dinophyceae</taxon>
        <taxon>Suessiales</taxon>
        <taxon>Symbiodiniaceae</taxon>
        <taxon>Symbiodinium</taxon>
    </lineage>
</organism>
<sequence>MLCLGLLPADLVIPFVGAASPKSWSSMPNRCAAGSNCVVPAEEHWLLDWSPPELASLTIRRKLEWDRGIDDLQLTAGYVLVEGKGTLEIGTESQPMSNLATINLTDAQDYSATWMHNFGFAPRSSQSALESADSALLQVQSDTLAQRSSGWVKKHAICCSLKDESSKVIPREASHSISFGIAPEKWRNTSSLRRDSAKTAMFSPLIPGQKGTYIYHTEYAYYTQYSKALFGITMRKAGWDCFRHYEIIMSGSIPFFIGLKDMPNRTMTTFPRALVASAMALPGVPSEGEVKKSMATGKVPQVNLAQFDMKAYMTIRARLMEYAVQNLLTTSVASKVVPEKVMQKVLVHSRAPEVGYGQFVLVNGLLTRQAAEDVGKSALCLHLMSGVTGMTLYVDMGLHSVGQSLDSSAFEGLDLTLVSPSLKTWLSYNIQKAILTLPFLAELRKSTLLLRHATPYFTGKGMKVVIHLRRGDRLPKGSLDSARNVNGPHYASDALYLNFLRRFLQRIQNAELHVISTTERGFASENFDVYRNLGVHVHLDGDITDDWAHMAQADLLLIAPSTYSWVAGLLNEKCVAIFNLFPLPIVLDWIELSEDLHEFKDIESCFSKKGLWRPAAGLLVAARAQKLPADEPELESLLPAVQSREDTTSTAPGTTSDQDMAPVPAVPAEE</sequence>
<feature type="chain" id="PRO_5012322128" description="G8 domain-containing protein" evidence="2">
    <location>
        <begin position="19"/>
        <end position="670"/>
    </location>
</feature>
<comment type="caution">
    <text evidence="4">The sequence shown here is derived from an EMBL/GenBank/DDBJ whole genome shotgun (WGS) entry which is preliminary data.</text>
</comment>
<evidence type="ECO:0000313" key="4">
    <source>
        <dbReference type="EMBL" id="OLP91204.1"/>
    </source>
</evidence>
<feature type="region of interest" description="Disordered" evidence="1">
    <location>
        <begin position="634"/>
        <end position="670"/>
    </location>
</feature>
<keyword evidence="5" id="KW-1185">Reference proteome</keyword>
<keyword evidence="2" id="KW-0732">Signal</keyword>
<reference evidence="4 5" key="1">
    <citation type="submission" date="2016-02" db="EMBL/GenBank/DDBJ databases">
        <title>Genome analysis of coral dinoflagellate symbionts highlights evolutionary adaptations to a symbiotic lifestyle.</title>
        <authorList>
            <person name="Aranda M."/>
            <person name="Li Y."/>
            <person name="Liew Y.J."/>
            <person name="Baumgarten S."/>
            <person name="Simakov O."/>
            <person name="Wilson M."/>
            <person name="Piel J."/>
            <person name="Ashoor H."/>
            <person name="Bougouffa S."/>
            <person name="Bajic V.B."/>
            <person name="Ryu T."/>
            <person name="Ravasi T."/>
            <person name="Bayer T."/>
            <person name="Micklem G."/>
            <person name="Kim H."/>
            <person name="Bhak J."/>
            <person name="Lajeunesse T.C."/>
            <person name="Voolstra C.R."/>
        </authorList>
    </citation>
    <scope>NUCLEOTIDE SEQUENCE [LARGE SCALE GENOMIC DNA]</scope>
    <source>
        <strain evidence="4 5">CCMP2467</strain>
    </source>
</reference>
<dbReference type="SMART" id="SM01225">
    <property type="entry name" value="G8"/>
    <property type="match status" value="1"/>
</dbReference>